<name>A0A498K504_MALDO</name>
<organism evidence="1 2">
    <name type="scientific">Malus domestica</name>
    <name type="common">Apple</name>
    <name type="synonym">Pyrus malus</name>
    <dbReference type="NCBI Taxonomy" id="3750"/>
    <lineage>
        <taxon>Eukaryota</taxon>
        <taxon>Viridiplantae</taxon>
        <taxon>Streptophyta</taxon>
        <taxon>Embryophyta</taxon>
        <taxon>Tracheophyta</taxon>
        <taxon>Spermatophyta</taxon>
        <taxon>Magnoliopsida</taxon>
        <taxon>eudicotyledons</taxon>
        <taxon>Gunneridae</taxon>
        <taxon>Pentapetalae</taxon>
        <taxon>rosids</taxon>
        <taxon>fabids</taxon>
        <taxon>Rosales</taxon>
        <taxon>Rosaceae</taxon>
        <taxon>Amygdaloideae</taxon>
        <taxon>Maleae</taxon>
        <taxon>Malus</taxon>
    </lineage>
</organism>
<comment type="caution">
    <text evidence="1">The sequence shown here is derived from an EMBL/GenBank/DDBJ whole genome shotgun (WGS) entry which is preliminary data.</text>
</comment>
<gene>
    <name evidence="1" type="ORF">DVH24_003982</name>
</gene>
<proteinExistence type="predicted"/>
<reference evidence="1 2" key="1">
    <citation type="submission" date="2018-10" db="EMBL/GenBank/DDBJ databases">
        <title>A high-quality apple genome assembly.</title>
        <authorList>
            <person name="Hu J."/>
        </authorList>
    </citation>
    <scope>NUCLEOTIDE SEQUENCE [LARGE SCALE GENOMIC DNA]</scope>
    <source>
        <strain evidence="2">cv. HFTH1</strain>
        <tissue evidence="1">Young leaf</tissue>
    </source>
</reference>
<dbReference type="AlphaFoldDB" id="A0A498K504"/>
<evidence type="ECO:0000313" key="2">
    <source>
        <dbReference type="Proteomes" id="UP000290289"/>
    </source>
</evidence>
<protein>
    <submittedName>
        <fullName evidence="1">Uncharacterized protein</fullName>
    </submittedName>
</protein>
<keyword evidence="2" id="KW-1185">Reference proteome</keyword>
<dbReference type="Proteomes" id="UP000290289">
    <property type="component" value="Chromosome 3"/>
</dbReference>
<accession>A0A498K504</accession>
<dbReference type="EMBL" id="RDQH01000329">
    <property type="protein sequence ID" value="RXI03330.1"/>
    <property type="molecule type" value="Genomic_DNA"/>
</dbReference>
<evidence type="ECO:0000313" key="1">
    <source>
        <dbReference type="EMBL" id="RXI03330.1"/>
    </source>
</evidence>
<sequence length="176" mass="20351">MSSTSSGHLVTSARTWIGFEVSSQKTLLTEDLEDSCYTIYWALTEGKRESKQNNKESKHCLYSLHDLESRHIISASRHFRIGIFESSRSFALNKWLSSPSGVGQHYSGNIEIAACHHDRSKQIDTCYHYVRECIARKDVRVEYVKYQDQVADIFTKPLRQEDFVRLRNSIGVTRQD</sequence>